<dbReference type="GO" id="GO:0008270">
    <property type="term" value="F:zinc ion binding"/>
    <property type="evidence" value="ECO:0007669"/>
    <property type="project" value="UniProtKB-KW"/>
</dbReference>
<reference evidence="10 11" key="1">
    <citation type="submission" date="2014-04" db="EMBL/GenBank/DDBJ databases">
        <authorList>
            <consortium name="DOE Joint Genome Institute"/>
            <person name="Kuo A."/>
            <person name="Kohler A."/>
            <person name="Costa M.D."/>
            <person name="Nagy L.G."/>
            <person name="Floudas D."/>
            <person name="Copeland A."/>
            <person name="Barry K.W."/>
            <person name="Cichocki N."/>
            <person name="Veneault-Fourrey C."/>
            <person name="LaButti K."/>
            <person name="Lindquist E.A."/>
            <person name="Lipzen A."/>
            <person name="Lundell T."/>
            <person name="Morin E."/>
            <person name="Murat C."/>
            <person name="Sun H."/>
            <person name="Tunlid A."/>
            <person name="Henrissat B."/>
            <person name="Grigoriev I.V."/>
            <person name="Hibbett D.S."/>
            <person name="Martin F."/>
            <person name="Nordberg H.P."/>
            <person name="Cantor M.N."/>
            <person name="Hua S.X."/>
        </authorList>
    </citation>
    <scope>NUCLEOTIDE SEQUENCE [LARGE SCALE GENOMIC DNA]</scope>
    <source>
        <strain evidence="10 11">441</strain>
    </source>
</reference>
<proteinExistence type="predicted"/>
<accession>A0A0C9ZGR4</accession>
<evidence type="ECO:0000313" key="11">
    <source>
        <dbReference type="Proteomes" id="UP000054018"/>
    </source>
</evidence>
<dbReference type="SUPFAM" id="SSF57850">
    <property type="entry name" value="RING/U-box"/>
    <property type="match status" value="1"/>
</dbReference>
<dbReference type="AlphaFoldDB" id="A0A0C9ZGR4"/>
<keyword evidence="6 8" id="KW-1133">Transmembrane helix</keyword>
<evidence type="ECO:0000256" key="1">
    <source>
        <dbReference type="ARBA" id="ARBA00004141"/>
    </source>
</evidence>
<keyword evidence="3" id="KW-0479">Metal-binding</keyword>
<evidence type="ECO:0000256" key="6">
    <source>
        <dbReference type="ARBA" id="ARBA00022989"/>
    </source>
</evidence>
<dbReference type="Gene3D" id="3.30.40.10">
    <property type="entry name" value="Zinc/RING finger domain, C3HC4 (zinc finger)"/>
    <property type="match status" value="1"/>
</dbReference>
<keyword evidence="7 8" id="KW-0472">Membrane</keyword>
<evidence type="ECO:0000256" key="7">
    <source>
        <dbReference type="ARBA" id="ARBA00023136"/>
    </source>
</evidence>
<organism evidence="10 11">
    <name type="scientific">Pisolithus microcarpus 441</name>
    <dbReference type="NCBI Taxonomy" id="765257"/>
    <lineage>
        <taxon>Eukaryota</taxon>
        <taxon>Fungi</taxon>
        <taxon>Dikarya</taxon>
        <taxon>Basidiomycota</taxon>
        <taxon>Agaricomycotina</taxon>
        <taxon>Agaricomycetes</taxon>
        <taxon>Agaricomycetidae</taxon>
        <taxon>Boletales</taxon>
        <taxon>Sclerodermatineae</taxon>
        <taxon>Pisolithaceae</taxon>
        <taxon>Pisolithus</taxon>
    </lineage>
</organism>
<dbReference type="InterPro" id="IPR011016">
    <property type="entry name" value="Znf_RING-CH"/>
</dbReference>
<dbReference type="Pfam" id="PF12906">
    <property type="entry name" value="RINGv"/>
    <property type="match status" value="1"/>
</dbReference>
<dbReference type="HOGENOM" id="CLU_547413_0_0_1"/>
<dbReference type="SMART" id="SM00744">
    <property type="entry name" value="RINGv"/>
    <property type="match status" value="1"/>
</dbReference>
<evidence type="ECO:0000256" key="3">
    <source>
        <dbReference type="ARBA" id="ARBA00022723"/>
    </source>
</evidence>
<dbReference type="InterPro" id="IPR013083">
    <property type="entry name" value="Znf_RING/FYVE/PHD"/>
</dbReference>
<dbReference type="GO" id="GO:0016020">
    <property type="term" value="C:membrane"/>
    <property type="evidence" value="ECO:0007669"/>
    <property type="project" value="UniProtKB-SubCell"/>
</dbReference>
<dbReference type="Proteomes" id="UP000054018">
    <property type="component" value="Unassembled WGS sequence"/>
</dbReference>
<reference evidence="11" key="2">
    <citation type="submission" date="2015-01" db="EMBL/GenBank/DDBJ databases">
        <title>Evolutionary Origins and Diversification of the Mycorrhizal Mutualists.</title>
        <authorList>
            <consortium name="DOE Joint Genome Institute"/>
            <consortium name="Mycorrhizal Genomics Consortium"/>
            <person name="Kohler A."/>
            <person name="Kuo A."/>
            <person name="Nagy L.G."/>
            <person name="Floudas D."/>
            <person name="Copeland A."/>
            <person name="Barry K.W."/>
            <person name="Cichocki N."/>
            <person name="Veneault-Fourrey C."/>
            <person name="LaButti K."/>
            <person name="Lindquist E.A."/>
            <person name="Lipzen A."/>
            <person name="Lundell T."/>
            <person name="Morin E."/>
            <person name="Murat C."/>
            <person name="Riley R."/>
            <person name="Ohm R."/>
            <person name="Sun H."/>
            <person name="Tunlid A."/>
            <person name="Henrissat B."/>
            <person name="Grigoriev I.V."/>
            <person name="Hibbett D.S."/>
            <person name="Martin F."/>
        </authorList>
    </citation>
    <scope>NUCLEOTIDE SEQUENCE [LARGE SCALE GENOMIC DNA]</scope>
    <source>
        <strain evidence="11">441</strain>
    </source>
</reference>
<dbReference type="OrthoDB" id="5817083at2759"/>
<keyword evidence="4" id="KW-0863">Zinc-finger</keyword>
<evidence type="ECO:0000256" key="8">
    <source>
        <dbReference type="SAM" id="Phobius"/>
    </source>
</evidence>
<comment type="subcellular location">
    <subcellularLocation>
        <location evidence="1">Membrane</location>
        <topology evidence="1">Multi-pass membrane protein</topology>
    </subcellularLocation>
</comment>
<gene>
    <name evidence="10" type="ORF">PISMIDRAFT_355134</name>
</gene>
<evidence type="ECO:0000259" key="9">
    <source>
        <dbReference type="PROSITE" id="PS51292"/>
    </source>
</evidence>
<keyword evidence="2 8" id="KW-0812">Transmembrane</keyword>
<feature type="domain" description="RING-CH-type" evidence="9">
    <location>
        <begin position="9"/>
        <end position="84"/>
    </location>
</feature>
<keyword evidence="5" id="KW-0862">Zinc</keyword>
<dbReference type="EMBL" id="KN833710">
    <property type="protein sequence ID" value="KIK25194.1"/>
    <property type="molecule type" value="Genomic_DNA"/>
</dbReference>
<name>A0A0C9ZGR4_9AGAM</name>
<dbReference type="PANTHER" id="PTHR46283">
    <property type="entry name" value="E3 UBIQUITIN-PROTEIN LIGASE MARCH5"/>
    <property type="match status" value="1"/>
</dbReference>
<evidence type="ECO:0000256" key="4">
    <source>
        <dbReference type="ARBA" id="ARBA00022771"/>
    </source>
</evidence>
<sequence>MAQRQVPTIDDLRVKLCYICREEERYDGQSAPGNPPRAWTHPCRCTLIAHESCLLQWIQTSQQNRSRAPNALKCPQCSSPYELESDNPIILRLLDTANKGLSAVGKIVTVASFTVVVVSIGTGIYILCTAYGAYALREFLGPEMFDILLSDDPAKWPWHSFINLPLIPLSLIMSRLPRKSPITPLVPVLLAWPTSTPIHTNDSIILDGWRNPFFRTNVREFLHPLPRWPPPPMILGLFIFPTIREAYKRILGSLTRWLLNSNTPHGQEMQRVFNVNDDEPFLRIRVNANVEEDLPNGQLNIHGLPAGQQGLDANNDNDANPPVGDAVAAAENTIRVSGTSLGRLIGGALIVPRISSFMGSLLLRLSKHSEILRKVLAVRPPLPPGVVPPTIPRTLFNGKTWSEMSLLKRIGYVGYLGLTVAWRGTMTWAECDPVWWRNSLGLGLFVMAKDCVHLLHLWLTKRELESRRVKNRSFDDVDIRELDLIDPSAYS</sequence>
<evidence type="ECO:0000256" key="2">
    <source>
        <dbReference type="ARBA" id="ARBA00022692"/>
    </source>
</evidence>
<protein>
    <recommendedName>
        <fullName evidence="9">RING-CH-type domain-containing protein</fullName>
    </recommendedName>
</protein>
<feature type="transmembrane region" description="Helical" evidence="8">
    <location>
        <begin position="107"/>
        <end position="136"/>
    </location>
</feature>
<evidence type="ECO:0000313" key="10">
    <source>
        <dbReference type="EMBL" id="KIK25194.1"/>
    </source>
</evidence>
<dbReference type="STRING" id="765257.A0A0C9ZGR4"/>
<evidence type="ECO:0000256" key="5">
    <source>
        <dbReference type="ARBA" id="ARBA00022833"/>
    </source>
</evidence>
<keyword evidence="11" id="KW-1185">Reference proteome</keyword>
<dbReference type="PROSITE" id="PS51292">
    <property type="entry name" value="ZF_RING_CH"/>
    <property type="match status" value="1"/>
</dbReference>